<dbReference type="InterPro" id="IPR011545">
    <property type="entry name" value="DEAD/DEAH_box_helicase_dom"/>
</dbReference>
<evidence type="ECO:0000256" key="7">
    <source>
        <dbReference type="ARBA" id="ARBA00022833"/>
    </source>
</evidence>
<evidence type="ECO:0000256" key="12">
    <source>
        <dbReference type="HAMAP-Rule" id="MF_00983"/>
    </source>
</evidence>
<dbReference type="SMART" id="SM00487">
    <property type="entry name" value="DEXDc"/>
    <property type="match status" value="1"/>
</dbReference>
<feature type="binding site" evidence="12">
    <location>
        <position position="469"/>
    </location>
    <ligand>
        <name>Zn(2+)</name>
        <dbReference type="ChEBI" id="CHEBI:29105"/>
        <label>2</label>
    </ligand>
</feature>
<feature type="binding site" evidence="12">
    <location>
        <position position="442"/>
    </location>
    <ligand>
        <name>Zn(2+)</name>
        <dbReference type="ChEBI" id="CHEBI:29105"/>
        <label>1</label>
    </ligand>
</feature>
<keyword evidence="3 12" id="KW-0479">Metal-binding</keyword>
<evidence type="ECO:0000256" key="8">
    <source>
        <dbReference type="ARBA" id="ARBA00022840"/>
    </source>
</evidence>
<dbReference type="InterPro" id="IPR042115">
    <property type="entry name" value="PriA_3primeBD_sf"/>
</dbReference>
<keyword evidence="6 12" id="KW-0347">Helicase</keyword>
<evidence type="ECO:0000256" key="5">
    <source>
        <dbReference type="ARBA" id="ARBA00022801"/>
    </source>
</evidence>
<feature type="binding site" evidence="12">
    <location>
        <position position="445"/>
    </location>
    <ligand>
        <name>Zn(2+)</name>
        <dbReference type="ChEBI" id="CHEBI:29105"/>
        <label>1</label>
    </ligand>
</feature>
<dbReference type="GO" id="GO:0006270">
    <property type="term" value="P:DNA replication initiation"/>
    <property type="evidence" value="ECO:0007669"/>
    <property type="project" value="TreeGrafter"/>
</dbReference>
<comment type="caution">
    <text evidence="15">The sequence shown here is derived from an EMBL/GenBank/DDBJ whole genome shotgun (WGS) entry which is preliminary data.</text>
</comment>
<dbReference type="SUPFAM" id="SSF52540">
    <property type="entry name" value="P-loop containing nucleoside triphosphate hydrolases"/>
    <property type="match status" value="2"/>
</dbReference>
<dbReference type="EMBL" id="DVMV01000002">
    <property type="protein sequence ID" value="HIU44685.1"/>
    <property type="molecule type" value="Genomic_DNA"/>
</dbReference>
<dbReference type="Gene3D" id="3.40.1440.60">
    <property type="entry name" value="PriA, 3(prime) DNA-binding domain"/>
    <property type="match status" value="1"/>
</dbReference>
<dbReference type="GO" id="GO:0006269">
    <property type="term" value="P:DNA replication, synthesis of primer"/>
    <property type="evidence" value="ECO:0007669"/>
    <property type="project" value="UniProtKB-KW"/>
</dbReference>
<evidence type="ECO:0000313" key="16">
    <source>
        <dbReference type="Proteomes" id="UP000824070"/>
    </source>
</evidence>
<dbReference type="PANTHER" id="PTHR30580">
    <property type="entry name" value="PRIMOSOMAL PROTEIN N"/>
    <property type="match status" value="1"/>
</dbReference>
<dbReference type="NCBIfam" id="TIGR00595">
    <property type="entry name" value="priA"/>
    <property type="match status" value="1"/>
</dbReference>
<evidence type="ECO:0000256" key="11">
    <source>
        <dbReference type="ARBA" id="ARBA00048988"/>
    </source>
</evidence>
<evidence type="ECO:0000256" key="10">
    <source>
        <dbReference type="ARBA" id="ARBA00023235"/>
    </source>
</evidence>
<dbReference type="PANTHER" id="PTHR30580:SF1">
    <property type="entry name" value="COMF OPERON PROTEIN 1"/>
    <property type="match status" value="1"/>
</dbReference>
<comment type="similarity">
    <text evidence="12">Belongs to the helicase family. PriA subfamily.</text>
</comment>
<dbReference type="SMART" id="SM00490">
    <property type="entry name" value="HELICc"/>
    <property type="match status" value="1"/>
</dbReference>
<reference evidence="15" key="1">
    <citation type="submission" date="2020-10" db="EMBL/GenBank/DDBJ databases">
        <authorList>
            <person name="Gilroy R."/>
        </authorList>
    </citation>
    <scope>NUCLEOTIDE SEQUENCE</scope>
    <source>
        <strain evidence="15">ChiGjej1B1-22543</strain>
    </source>
</reference>
<dbReference type="Pfam" id="PF00271">
    <property type="entry name" value="Helicase_C"/>
    <property type="match status" value="1"/>
</dbReference>
<dbReference type="InterPro" id="IPR027417">
    <property type="entry name" value="P-loop_NTPase"/>
</dbReference>
<keyword evidence="1 12" id="KW-0639">Primosome</keyword>
<feature type="domain" description="Helicase ATP-binding" evidence="13">
    <location>
        <begin position="213"/>
        <end position="379"/>
    </location>
</feature>
<dbReference type="GO" id="GO:0003677">
    <property type="term" value="F:DNA binding"/>
    <property type="evidence" value="ECO:0007669"/>
    <property type="project" value="UniProtKB-UniRule"/>
</dbReference>
<keyword evidence="8 12" id="KW-0067">ATP-binding</keyword>
<dbReference type="InterPro" id="IPR041236">
    <property type="entry name" value="PriA_C"/>
</dbReference>
<keyword evidence="7 12" id="KW-0862">Zinc</keyword>
<dbReference type="PROSITE" id="PS51192">
    <property type="entry name" value="HELICASE_ATP_BIND_1"/>
    <property type="match status" value="1"/>
</dbReference>
<dbReference type="GO" id="GO:0006310">
    <property type="term" value="P:DNA recombination"/>
    <property type="evidence" value="ECO:0007669"/>
    <property type="project" value="InterPro"/>
</dbReference>
<proteinExistence type="inferred from homology"/>
<dbReference type="GO" id="GO:0043138">
    <property type="term" value="F:3'-5' DNA helicase activity"/>
    <property type="evidence" value="ECO:0007669"/>
    <property type="project" value="UniProtKB-EC"/>
</dbReference>
<dbReference type="GO" id="GO:0016787">
    <property type="term" value="F:hydrolase activity"/>
    <property type="evidence" value="ECO:0007669"/>
    <property type="project" value="UniProtKB-KW"/>
</dbReference>
<evidence type="ECO:0000256" key="2">
    <source>
        <dbReference type="ARBA" id="ARBA00022705"/>
    </source>
</evidence>
<feature type="binding site" evidence="12">
    <location>
        <position position="451"/>
    </location>
    <ligand>
        <name>Zn(2+)</name>
        <dbReference type="ChEBI" id="CHEBI:29105"/>
        <label>2</label>
    </ligand>
</feature>
<dbReference type="AlphaFoldDB" id="A0A9D1LMR3"/>
<sequence>MQILETLIEYGASSLDRPFTYLCPDDTPVCAGMRVEVRFGAMPRPLVGFVLRASHTDEGKAQIEARLGFEVSFISRLIDDKPLLSQELLQLSSAIASYYLCSRISVLQAMLPSSLKPRGSYKNGPKVAYDQLVEVAEDSEEGLTPKQLEAFRLVRQSGRAKKGEAGSPAVVKALIEKGRFKVVKVERRRLEVASIPRTKPFPLTLEQDEVYRRIIDGEKEVYLLQGVTGSGKTEVYLHLSDYYLQQGKSILMLVPEISLTPAMVRYFISRFGEEVAILHSMLTPAEKYDEYRRIASGKAKVVVGARSAVFAPLDNIGLIILDEEHVESYKQDAAPYYHAREVALLRGRQSKCKVVLGSATPSIVSRAKAERGIYGLCRLDKRVNSLPLPKTTIVDLSRRRALDPRGKMFSKLLLEKIQERLDKHEQTVLLLNRRGYCSYSTCPDCGHLFVCPECGAHLTLHTTDMMWKCHHCGYLEPYDGTCPNCGSARLERAGFGTERVVKVLSEIFPTARIGRLDSDVAKVKTRGEEITSSFHEGGFDILVGTQMIAKGHDFPLVTLVGVILADVGLSIPSYRASESTFDLLAQAVGRAGRGKKPGEALIQTFNPTNYAITLGAKQDYDAFYRAEMEIRRSGKYPPFSHLCNMIFAAKEAERAIEAAYLAKQEIESAKIEFTSTLGPLVPYIEKNGEMYRRELLVKYRDSDLTKTEIAKIAKGIDGKGGVRVYLDVDPLDY</sequence>
<evidence type="ECO:0000256" key="9">
    <source>
        <dbReference type="ARBA" id="ARBA00023125"/>
    </source>
</evidence>
<keyword evidence="10 12" id="KW-0413">Isomerase</keyword>
<keyword evidence="9 12" id="KW-0238">DNA-binding</keyword>
<name>A0A9D1LMR3_9FIRM</name>
<comment type="catalytic activity">
    <reaction evidence="12">
        <text>Couples ATP hydrolysis with the unwinding of duplex DNA by translocating in the 3'-5' direction.</text>
        <dbReference type="EC" id="5.6.2.4"/>
    </reaction>
</comment>
<evidence type="ECO:0000259" key="13">
    <source>
        <dbReference type="PROSITE" id="PS51192"/>
    </source>
</evidence>
<dbReference type="Pfam" id="PF00270">
    <property type="entry name" value="DEAD"/>
    <property type="match status" value="1"/>
</dbReference>
<comment type="cofactor">
    <cofactor evidence="12">
        <name>Zn(2+)</name>
        <dbReference type="ChEBI" id="CHEBI:29105"/>
    </cofactor>
    <text evidence="12">Binds 2 zinc ions per subunit.</text>
</comment>
<dbReference type="InterPro" id="IPR040498">
    <property type="entry name" value="PriA_CRR"/>
</dbReference>
<comment type="subunit">
    <text evidence="12">Component of the replication restart primosome.</text>
</comment>
<evidence type="ECO:0000256" key="4">
    <source>
        <dbReference type="ARBA" id="ARBA00022741"/>
    </source>
</evidence>
<comment type="catalytic activity">
    <reaction evidence="11 12">
        <text>ATP + H2O = ADP + phosphate + H(+)</text>
        <dbReference type="Rhea" id="RHEA:13065"/>
        <dbReference type="ChEBI" id="CHEBI:15377"/>
        <dbReference type="ChEBI" id="CHEBI:15378"/>
        <dbReference type="ChEBI" id="CHEBI:30616"/>
        <dbReference type="ChEBI" id="CHEBI:43474"/>
        <dbReference type="ChEBI" id="CHEBI:456216"/>
        <dbReference type="EC" id="5.6.2.4"/>
    </reaction>
</comment>
<dbReference type="GO" id="GO:0005524">
    <property type="term" value="F:ATP binding"/>
    <property type="evidence" value="ECO:0007669"/>
    <property type="project" value="UniProtKB-UniRule"/>
</dbReference>
<dbReference type="Pfam" id="PF18074">
    <property type="entry name" value="PriA_C"/>
    <property type="match status" value="1"/>
</dbReference>
<keyword evidence="2 12" id="KW-0235">DNA replication</keyword>
<dbReference type="HAMAP" id="MF_00983">
    <property type="entry name" value="PriA"/>
    <property type="match status" value="1"/>
</dbReference>
<feature type="binding site" evidence="12">
    <location>
        <position position="485"/>
    </location>
    <ligand>
        <name>Zn(2+)</name>
        <dbReference type="ChEBI" id="CHEBI:29105"/>
        <label>1</label>
    </ligand>
</feature>
<dbReference type="GO" id="GO:0008270">
    <property type="term" value="F:zinc ion binding"/>
    <property type="evidence" value="ECO:0007669"/>
    <property type="project" value="UniProtKB-UniRule"/>
</dbReference>
<dbReference type="InterPro" id="IPR041222">
    <property type="entry name" value="PriA_3primeBD"/>
</dbReference>
<dbReference type="PROSITE" id="PS51194">
    <property type="entry name" value="HELICASE_CTER"/>
    <property type="match status" value="1"/>
</dbReference>
<gene>
    <name evidence="12 15" type="primary">priA</name>
    <name evidence="15" type="ORF">IAC52_00075</name>
</gene>
<dbReference type="InterPro" id="IPR005259">
    <property type="entry name" value="PriA"/>
</dbReference>
<dbReference type="FunFam" id="3.40.50.300:FF:000489">
    <property type="entry name" value="Primosome assembly protein PriA"/>
    <property type="match status" value="1"/>
</dbReference>
<dbReference type="Gene3D" id="3.40.50.300">
    <property type="entry name" value="P-loop containing nucleotide triphosphate hydrolases"/>
    <property type="match status" value="2"/>
</dbReference>
<dbReference type="EC" id="5.6.2.4" evidence="12"/>
<dbReference type="Proteomes" id="UP000824070">
    <property type="component" value="Unassembled WGS sequence"/>
</dbReference>
<keyword evidence="4 12" id="KW-0547">Nucleotide-binding</keyword>
<feature type="domain" description="Helicase C-terminal" evidence="14">
    <location>
        <begin position="461"/>
        <end position="631"/>
    </location>
</feature>
<protein>
    <recommendedName>
        <fullName evidence="12">Replication restart protein PriA</fullName>
    </recommendedName>
    <alternativeName>
        <fullName evidence="12">ATP-dependent DNA helicase PriA</fullName>
        <ecNumber evidence="12">5.6.2.4</ecNumber>
    </alternativeName>
    <alternativeName>
        <fullName evidence="12">DNA 3'-5' helicase PriA</fullName>
    </alternativeName>
</protein>
<dbReference type="Pfam" id="PF17764">
    <property type="entry name" value="PriA_3primeBD"/>
    <property type="match status" value="1"/>
</dbReference>
<dbReference type="InterPro" id="IPR001650">
    <property type="entry name" value="Helicase_C-like"/>
</dbReference>
<dbReference type="Pfam" id="PF18319">
    <property type="entry name" value="Zn_ribbon_PriA"/>
    <property type="match status" value="1"/>
</dbReference>
<evidence type="ECO:0000313" key="15">
    <source>
        <dbReference type="EMBL" id="HIU44685.1"/>
    </source>
</evidence>
<feature type="binding site" evidence="12">
    <location>
        <position position="472"/>
    </location>
    <ligand>
        <name>Zn(2+)</name>
        <dbReference type="ChEBI" id="CHEBI:29105"/>
        <label>2</label>
    </ligand>
</feature>
<evidence type="ECO:0000256" key="6">
    <source>
        <dbReference type="ARBA" id="ARBA00022806"/>
    </source>
</evidence>
<evidence type="ECO:0000256" key="1">
    <source>
        <dbReference type="ARBA" id="ARBA00022515"/>
    </source>
</evidence>
<comment type="function">
    <text evidence="12">Initiates the restart of stalled replication forks, which reloads the replicative helicase on sites other than the origin of replication. Recognizes and binds to abandoned replication forks and remodels them to uncover a helicase loading site. Promotes assembly of the primosome at these replication forks.</text>
</comment>
<evidence type="ECO:0000259" key="14">
    <source>
        <dbReference type="PROSITE" id="PS51194"/>
    </source>
</evidence>
<dbReference type="CDD" id="cd17929">
    <property type="entry name" value="DEXHc_priA"/>
    <property type="match status" value="1"/>
</dbReference>
<reference evidence="15" key="2">
    <citation type="journal article" date="2021" name="PeerJ">
        <title>Extensive microbial diversity within the chicken gut microbiome revealed by metagenomics and culture.</title>
        <authorList>
            <person name="Gilroy R."/>
            <person name="Ravi A."/>
            <person name="Getino M."/>
            <person name="Pursley I."/>
            <person name="Horton D.L."/>
            <person name="Alikhan N.F."/>
            <person name="Baker D."/>
            <person name="Gharbi K."/>
            <person name="Hall N."/>
            <person name="Watson M."/>
            <person name="Adriaenssens E.M."/>
            <person name="Foster-Nyarko E."/>
            <person name="Jarju S."/>
            <person name="Secka A."/>
            <person name="Antonio M."/>
            <person name="Oren A."/>
            <person name="Chaudhuri R.R."/>
            <person name="La Ragione R."/>
            <person name="Hildebrand F."/>
            <person name="Pallen M.J."/>
        </authorList>
    </citation>
    <scope>NUCLEOTIDE SEQUENCE</scope>
    <source>
        <strain evidence="15">ChiGjej1B1-22543</strain>
    </source>
</reference>
<dbReference type="InterPro" id="IPR014001">
    <property type="entry name" value="Helicase_ATP-bd"/>
</dbReference>
<dbReference type="GO" id="GO:1990077">
    <property type="term" value="C:primosome complex"/>
    <property type="evidence" value="ECO:0007669"/>
    <property type="project" value="UniProtKB-UniRule"/>
</dbReference>
<keyword evidence="5 12" id="KW-0378">Hydrolase</keyword>
<evidence type="ECO:0000256" key="3">
    <source>
        <dbReference type="ARBA" id="ARBA00022723"/>
    </source>
</evidence>
<organism evidence="15 16">
    <name type="scientific">Candidatus Alloenteromonas pullicola</name>
    <dbReference type="NCBI Taxonomy" id="2840784"/>
    <lineage>
        <taxon>Bacteria</taxon>
        <taxon>Bacillati</taxon>
        <taxon>Bacillota</taxon>
        <taxon>Bacillota incertae sedis</taxon>
        <taxon>Candidatus Alloenteromonas</taxon>
    </lineage>
</organism>
<accession>A0A9D1LMR3</accession>
<dbReference type="GO" id="GO:0006302">
    <property type="term" value="P:double-strand break repair"/>
    <property type="evidence" value="ECO:0007669"/>
    <property type="project" value="InterPro"/>
</dbReference>
<feature type="binding site" evidence="12">
    <location>
        <position position="482"/>
    </location>
    <ligand>
        <name>Zn(2+)</name>
        <dbReference type="ChEBI" id="CHEBI:29105"/>
        <label>1</label>
    </ligand>
</feature>
<feature type="binding site" evidence="12">
    <location>
        <position position="454"/>
    </location>
    <ligand>
        <name>Zn(2+)</name>
        <dbReference type="ChEBI" id="CHEBI:29105"/>
        <label>2</label>
    </ligand>
</feature>